<dbReference type="AlphaFoldDB" id="A0A6C0IJI0"/>
<proteinExistence type="predicted"/>
<protein>
    <submittedName>
        <fullName evidence="1">Uncharacterized protein</fullName>
    </submittedName>
</protein>
<reference evidence="1" key="1">
    <citation type="journal article" date="2020" name="Nature">
        <title>Giant virus diversity and host interactions through global metagenomics.</title>
        <authorList>
            <person name="Schulz F."/>
            <person name="Roux S."/>
            <person name="Paez-Espino D."/>
            <person name="Jungbluth S."/>
            <person name="Walsh D.A."/>
            <person name="Denef V.J."/>
            <person name="McMahon K.D."/>
            <person name="Konstantinidis K.T."/>
            <person name="Eloe-Fadrosh E.A."/>
            <person name="Kyrpides N.C."/>
            <person name="Woyke T."/>
        </authorList>
    </citation>
    <scope>NUCLEOTIDE SEQUENCE</scope>
    <source>
        <strain evidence="1">GVMAG-M-3300023184-89</strain>
    </source>
</reference>
<name>A0A6C0IJI0_9ZZZZ</name>
<sequence>MAQSNETACFSTACFSTASFSTACFSTASFRTNKALFNHEKYMQRKIENEGFLFINTESNETFKRGEIKDIYNNLICSGVIVPIINPIKEKEREPFDDEHAVTIDNCIGRITLYCPLQKSKKIRIYWDQINDMFMVSTESRIYSEYDERYDLSTVNFDLLDKQKCYYCTYSKDKGVTLMNIVDKARPSLECSYNIENDLAFENHVEWFIYSSKKEMNDNTKETELFKNGVLCILDNGTQLEMRSLAYNYYCMLAKPEHMSIYIYYILCLNKHAVGTKFSGYFISLLEYVREFTDAYPEHTGVCDNMTKKIRNYINAHDLEEDDEAIEVISKLLEMEPEELLQLLLKY</sequence>
<accession>A0A6C0IJI0</accession>
<organism evidence="1">
    <name type="scientific">viral metagenome</name>
    <dbReference type="NCBI Taxonomy" id="1070528"/>
    <lineage>
        <taxon>unclassified sequences</taxon>
        <taxon>metagenomes</taxon>
        <taxon>organismal metagenomes</taxon>
    </lineage>
</organism>
<evidence type="ECO:0000313" key="1">
    <source>
        <dbReference type="EMBL" id="QHT92645.1"/>
    </source>
</evidence>
<dbReference type="EMBL" id="MN740193">
    <property type="protein sequence ID" value="QHT92645.1"/>
    <property type="molecule type" value="Genomic_DNA"/>
</dbReference>